<feature type="compositionally biased region" description="Basic and acidic residues" evidence="1">
    <location>
        <begin position="63"/>
        <end position="72"/>
    </location>
</feature>
<dbReference type="HOGENOM" id="CLU_2396759_0_0_6"/>
<dbReference type="KEGG" id="oai:OLEAN_C31800"/>
<feature type="compositionally biased region" description="Polar residues" evidence="1">
    <location>
        <begin position="53"/>
        <end position="62"/>
    </location>
</feature>
<gene>
    <name evidence="2" type="ORF">OLEAN_C31800</name>
</gene>
<dbReference type="AlphaFoldDB" id="R4YQ90"/>
<evidence type="ECO:0000313" key="2">
    <source>
        <dbReference type="EMBL" id="CCK77356.1"/>
    </source>
</evidence>
<dbReference type="Proteomes" id="UP000032749">
    <property type="component" value="Chromosome"/>
</dbReference>
<dbReference type="EMBL" id="FO203512">
    <property type="protein sequence ID" value="CCK77356.1"/>
    <property type="molecule type" value="Genomic_DNA"/>
</dbReference>
<dbReference type="STRING" id="698738.OLEAN_C31800"/>
<evidence type="ECO:0000313" key="3">
    <source>
        <dbReference type="Proteomes" id="UP000032749"/>
    </source>
</evidence>
<sequence length="93" mass="10807">MVNFFLASSSLADNVLIPVTDLSEFSSASSANKITWNNQRPEQQRALTQFYRTMTPSDSSRPSIERQQHAQELRSMSPQQRQQLFLNYIQQKR</sequence>
<evidence type="ECO:0008006" key="4">
    <source>
        <dbReference type="Google" id="ProtNLM"/>
    </source>
</evidence>
<reference evidence="2 3" key="1">
    <citation type="journal article" date="2013" name="Nat. Commun.">
        <title>Genome sequence and functional genomic analysis of the oil-degrading bacterium Oleispira antarctica.</title>
        <authorList>
            <person name="Kube M."/>
            <person name="Chernikova T.N."/>
            <person name="Al-Ramahi Y."/>
            <person name="Beloqui A."/>
            <person name="Lopez-Cortez N."/>
            <person name="Guazzaroni M.E."/>
            <person name="Heipieper H.J."/>
            <person name="Klages S."/>
            <person name="Kotsyurbenko O.R."/>
            <person name="Langer I."/>
            <person name="Nechitaylo T.Y."/>
            <person name="Lunsdorf H."/>
            <person name="Fernandez M."/>
            <person name="Juarez S."/>
            <person name="Ciordia S."/>
            <person name="Singer A."/>
            <person name="Kagan O."/>
            <person name="Egorova O."/>
            <person name="Petit P.A."/>
            <person name="Stogios P."/>
            <person name="Kim Y."/>
            <person name="Tchigvintsev A."/>
            <person name="Flick R."/>
            <person name="Denaro R."/>
            <person name="Genovese M."/>
            <person name="Albar J.P."/>
            <person name="Reva O.N."/>
            <person name="Martinez-Gomariz M."/>
            <person name="Tran H."/>
            <person name="Ferrer M."/>
            <person name="Savchenko A."/>
            <person name="Yakunin A.F."/>
            <person name="Yakimov M.M."/>
            <person name="Golyshina O.V."/>
            <person name="Reinhardt R."/>
            <person name="Golyshin P.N."/>
        </authorList>
    </citation>
    <scope>NUCLEOTIDE SEQUENCE [LARGE SCALE GENOMIC DNA]</scope>
</reference>
<name>R4YQ90_OLEAN</name>
<feature type="region of interest" description="Disordered" evidence="1">
    <location>
        <begin position="53"/>
        <end position="79"/>
    </location>
</feature>
<organism evidence="2 3">
    <name type="scientific">Oleispira antarctica RB-8</name>
    <dbReference type="NCBI Taxonomy" id="698738"/>
    <lineage>
        <taxon>Bacteria</taxon>
        <taxon>Pseudomonadati</taxon>
        <taxon>Pseudomonadota</taxon>
        <taxon>Gammaproteobacteria</taxon>
        <taxon>Oceanospirillales</taxon>
        <taxon>Oceanospirillaceae</taxon>
        <taxon>Oleispira</taxon>
    </lineage>
</organism>
<evidence type="ECO:0000256" key="1">
    <source>
        <dbReference type="SAM" id="MobiDB-lite"/>
    </source>
</evidence>
<accession>R4YQ90</accession>
<proteinExistence type="predicted"/>
<keyword evidence="3" id="KW-1185">Reference proteome</keyword>
<protein>
    <recommendedName>
        <fullName evidence="4">DUF3106 domain-containing protein</fullName>
    </recommendedName>
</protein>